<keyword evidence="2" id="KW-0547">Nucleotide-binding</keyword>
<feature type="region of interest" description="Disordered" evidence="5">
    <location>
        <begin position="443"/>
        <end position="508"/>
    </location>
</feature>
<feature type="compositionally biased region" description="Low complexity" evidence="5">
    <location>
        <begin position="462"/>
        <end position="502"/>
    </location>
</feature>
<keyword evidence="7" id="KW-0723">Serine/threonine-protein kinase</keyword>
<dbReference type="Gene3D" id="3.30.200.20">
    <property type="entry name" value="Phosphorylase Kinase, domain 1"/>
    <property type="match status" value="1"/>
</dbReference>
<dbReference type="InterPro" id="IPR011009">
    <property type="entry name" value="Kinase-like_dom_sf"/>
</dbReference>
<dbReference type="InterPro" id="IPR008271">
    <property type="entry name" value="Ser/Thr_kinase_AS"/>
</dbReference>
<feature type="region of interest" description="Disordered" evidence="5">
    <location>
        <begin position="385"/>
        <end position="412"/>
    </location>
</feature>
<evidence type="ECO:0000256" key="3">
    <source>
        <dbReference type="ARBA" id="ARBA00022777"/>
    </source>
</evidence>
<dbReference type="Pfam" id="PF00069">
    <property type="entry name" value="Pkinase"/>
    <property type="match status" value="1"/>
</dbReference>
<accession>A0A367FPM0</accession>
<feature type="domain" description="Protein kinase" evidence="6">
    <location>
        <begin position="65"/>
        <end position="314"/>
    </location>
</feature>
<dbReference type="Gene3D" id="1.10.510.10">
    <property type="entry name" value="Transferase(Phosphotransferase) domain 1"/>
    <property type="match status" value="1"/>
</dbReference>
<evidence type="ECO:0000256" key="1">
    <source>
        <dbReference type="ARBA" id="ARBA00022679"/>
    </source>
</evidence>
<dbReference type="InterPro" id="IPR000719">
    <property type="entry name" value="Prot_kinase_dom"/>
</dbReference>
<evidence type="ECO:0000259" key="6">
    <source>
        <dbReference type="PROSITE" id="PS50011"/>
    </source>
</evidence>
<proteinExistence type="predicted"/>
<dbReference type="AlphaFoldDB" id="A0A367FPM0"/>
<dbReference type="GO" id="GO:0005524">
    <property type="term" value="F:ATP binding"/>
    <property type="evidence" value="ECO:0007669"/>
    <property type="project" value="UniProtKB-KW"/>
</dbReference>
<dbReference type="OrthoDB" id="3915799at2"/>
<keyword evidence="4" id="KW-0067">ATP-binding</keyword>
<protein>
    <submittedName>
        <fullName evidence="7">Serine/threonine protein kinase</fullName>
    </submittedName>
</protein>
<dbReference type="PROSITE" id="PS50011">
    <property type="entry name" value="PROTEIN_KINASE_DOM"/>
    <property type="match status" value="1"/>
</dbReference>
<dbReference type="PROSITE" id="PS00108">
    <property type="entry name" value="PROTEIN_KINASE_ST"/>
    <property type="match status" value="1"/>
</dbReference>
<keyword evidence="8" id="KW-1185">Reference proteome</keyword>
<evidence type="ECO:0000256" key="2">
    <source>
        <dbReference type="ARBA" id="ARBA00022741"/>
    </source>
</evidence>
<dbReference type="Proteomes" id="UP000253094">
    <property type="component" value="Unassembled WGS sequence"/>
</dbReference>
<reference evidence="7 8" key="1">
    <citation type="submission" date="2018-06" db="EMBL/GenBank/DDBJ databases">
        <title>Sphaerisporangium craniellae sp. nov., isolated from a marine sponge in the South China Sea.</title>
        <authorList>
            <person name="Li L."/>
        </authorList>
    </citation>
    <scope>NUCLEOTIDE SEQUENCE [LARGE SCALE GENOMIC DNA]</scope>
    <source>
        <strain evidence="7 8">CCTCC AA 208026</strain>
    </source>
</reference>
<keyword evidence="1" id="KW-0808">Transferase</keyword>
<dbReference type="EMBL" id="QOIL01000003">
    <property type="protein sequence ID" value="RCG32338.1"/>
    <property type="molecule type" value="Genomic_DNA"/>
</dbReference>
<evidence type="ECO:0000313" key="7">
    <source>
        <dbReference type="EMBL" id="RCG32338.1"/>
    </source>
</evidence>
<keyword evidence="3 7" id="KW-0418">Kinase</keyword>
<evidence type="ECO:0000256" key="5">
    <source>
        <dbReference type="SAM" id="MobiDB-lite"/>
    </source>
</evidence>
<dbReference type="PANTHER" id="PTHR43289">
    <property type="entry name" value="MITOGEN-ACTIVATED PROTEIN KINASE KINASE KINASE 20-RELATED"/>
    <property type="match status" value="1"/>
</dbReference>
<evidence type="ECO:0000256" key="4">
    <source>
        <dbReference type="ARBA" id="ARBA00022840"/>
    </source>
</evidence>
<comment type="caution">
    <text evidence="7">The sequence shown here is derived from an EMBL/GenBank/DDBJ whole genome shotgun (WGS) entry which is preliminary data.</text>
</comment>
<name>A0A367FPM0_9ACTN</name>
<gene>
    <name evidence="7" type="ORF">DQ384_07535</name>
</gene>
<evidence type="ECO:0000313" key="8">
    <source>
        <dbReference type="Proteomes" id="UP000253094"/>
    </source>
</evidence>
<dbReference type="CDD" id="cd14014">
    <property type="entry name" value="STKc_PknB_like"/>
    <property type="match status" value="1"/>
</dbReference>
<organism evidence="7 8">
    <name type="scientific">Sphaerisporangium album</name>
    <dbReference type="NCBI Taxonomy" id="509200"/>
    <lineage>
        <taxon>Bacteria</taxon>
        <taxon>Bacillati</taxon>
        <taxon>Actinomycetota</taxon>
        <taxon>Actinomycetes</taxon>
        <taxon>Streptosporangiales</taxon>
        <taxon>Streptosporangiaceae</taxon>
        <taxon>Sphaerisporangium</taxon>
    </lineage>
</organism>
<dbReference type="SUPFAM" id="SSF56112">
    <property type="entry name" value="Protein kinase-like (PK-like)"/>
    <property type="match status" value="1"/>
</dbReference>
<sequence>MPNRRVVKQKVYHLTNPPTEPRARRRSIVAGASRRYAWSPRSTCMEELMAPGPLQPGDPPALGAFRLVGRLGEGGQGIVYEGLTPGGERVAVKVLKGGADPDTRRRLARELQSARRVAPFCTARVLAADLDRADPYVVSEFVSGPSLQERVRDGGPLRDGDLDRLAIGTASALAAIHGAGVVHRDFKPANVLLGPDGPRVVDFGIAQPLDASTAPSALSGTPPYMAPEQLKGVHGSPAADVFAWAATIVFAATGRAPFGSDTIAAVFNRILTQDPDLGGVPESLRATLATCLAKDPQARPSARSLLVRLVDPGAATVTVPEVGPVPTAYVPAGWDGAVPAGQVTGPHGTGQAAHHVPGPPGPGVAGPHGPGATRVLPADPGGATTVRGTTVPQGAVGTYPATPYREQSTRRAGRAVPLTVAAVALAAVATAGVLYANGTIGGSPGGSQGTDQAASGGATGQETTTASSSAPGATGEGQAPAQASDPASASEPASGPTSAAPPVQGDGIPAAFAGTWAGWIESQDNRKNKINLTVTLQDGQRTAQWTHDACRQQATLTHTTSATVLLFTVEQQDQCFGGDVTLTLKDPGTLDYVGQEGLGGVEYHGSLRRP</sequence>
<dbReference type="PANTHER" id="PTHR43289:SF34">
    <property type="entry name" value="SERINE_THREONINE-PROTEIN KINASE YBDM-RELATED"/>
    <property type="match status" value="1"/>
</dbReference>
<dbReference type="GO" id="GO:0004674">
    <property type="term" value="F:protein serine/threonine kinase activity"/>
    <property type="evidence" value="ECO:0007669"/>
    <property type="project" value="UniProtKB-KW"/>
</dbReference>